<dbReference type="CDD" id="cd01647">
    <property type="entry name" value="RT_LTR"/>
    <property type="match status" value="1"/>
</dbReference>
<evidence type="ECO:0000259" key="19">
    <source>
        <dbReference type="PROSITE" id="PS51201"/>
    </source>
</evidence>
<dbReference type="InterPro" id="IPR047871">
    <property type="entry name" value="K_chnl_Slo-like"/>
</dbReference>
<dbReference type="CDD" id="cd09274">
    <property type="entry name" value="RNase_HI_RT_Ty3"/>
    <property type="match status" value="1"/>
</dbReference>
<dbReference type="GO" id="GO:0015074">
    <property type="term" value="P:DNA integration"/>
    <property type="evidence" value="ECO:0007669"/>
    <property type="project" value="InterPro"/>
</dbReference>
<evidence type="ECO:0000256" key="5">
    <source>
        <dbReference type="ARBA" id="ARBA00022692"/>
    </source>
</evidence>
<comment type="caution">
    <text evidence="20">The sequence shown here is derived from an EMBL/GenBank/DDBJ whole genome shotgun (WGS) entry which is preliminary data.</text>
</comment>
<evidence type="ECO:0000259" key="18">
    <source>
        <dbReference type="PROSITE" id="PS50994"/>
    </source>
</evidence>
<evidence type="ECO:0000256" key="11">
    <source>
        <dbReference type="ARBA" id="ARBA00022918"/>
    </source>
</evidence>
<dbReference type="FunFam" id="3.40.50.720:FF:000011">
    <property type="entry name" value="Potassium channel subfamily T member 1"/>
    <property type="match status" value="1"/>
</dbReference>
<dbReference type="InterPro" id="IPR012337">
    <property type="entry name" value="RNaseH-like_sf"/>
</dbReference>
<evidence type="ECO:0000256" key="3">
    <source>
        <dbReference type="ARBA" id="ARBA00022538"/>
    </source>
</evidence>
<dbReference type="Gene3D" id="3.30.420.10">
    <property type="entry name" value="Ribonuclease H-like superfamily/Ribonuclease H"/>
    <property type="match status" value="1"/>
</dbReference>
<dbReference type="Gene3D" id="3.40.50.720">
    <property type="entry name" value="NAD(P)-binding Rossmann-like Domain"/>
    <property type="match status" value="1"/>
</dbReference>
<name>A0A2B4SMI8_STYPI</name>
<dbReference type="FunFam" id="3.10.20.370:FF:000001">
    <property type="entry name" value="Retrovirus-related Pol polyprotein from transposon 17.6-like protein"/>
    <property type="match status" value="1"/>
</dbReference>
<feature type="domain" description="RCK N-terminal" evidence="19">
    <location>
        <begin position="1037"/>
        <end position="1173"/>
    </location>
</feature>
<keyword evidence="11" id="KW-0695">RNA-directed DNA polymerase</keyword>
<keyword evidence="10" id="KW-0631">Potassium channel</keyword>
<dbReference type="Proteomes" id="UP000225706">
    <property type="component" value="Unassembled WGS sequence"/>
</dbReference>
<dbReference type="OrthoDB" id="5986751at2759"/>
<evidence type="ECO:0000256" key="1">
    <source>
        <dbReference type="ARBA" id="ARBA00004141"/>
    </source>
</evidence>
<dbReference type="PROSITE" id="PS50994">
    <property type="entry name" value="INTEGRASE"/>
    <property type="match status" value="1"/>
</dbReference>
<evidence type="ECO:0000256" key="16">
    <source>
        <dbReference type="ARBA" id="ARBA00023303"/>
    </source>
</evidence>
<dbReference type="InterPro" id="IPR003148">
    <property type="entry name" value="RCK_N"/>
</dbReference>
<dbReference type="FunFam" id="3.30.70.270:FF:000003">
    <property type="entry name" value="Transposon Ty3-G Gag-Pol polyprotein"/>
    <property type="match status" value="1"/>
</dbReference>
<organism evidence="20 21">
    <name type="scientific">Stylophora pistillata</name>
    <name type="common">Smooth cauliflower coral</name>
    <dbReference type="NCBI Taxonomy" id="50429"/>
    <lineage>
        <taxon>Eukaryota</taxon>
        <taxon>Metazoa</taxon>
        <taxon>Cnidaria</taxon>
        <taxon>Anthozoa</taxon>
        <taxon>Hexacorallia</taxon>
        <taxon>Scleractinia</taxon>
        <taxon>Astrocoeniina</taxon>
        <taxon>Pocilloporidae</taxon>
        <taxon>Stylophora</taxon>
    </lineage>
</organism>
<dbReference type="InterPro" id="IPR001584">
    <property type="entry name" value="Integrase_cat-core"/>
</dbReference>
<evidence type="ECO:0000313" key="21">
    <source>
        <dbReference type="Proteomes" id="UP000225706"/>
    </source>
</evidence>
<dbReference type="SUPFAM" id="SSF56672">
    <property type="entry name" value="DNA/RNA polymerases"/>
    <property type="match status" value="1"/>
</dbReference>
<keyword evidence="6" id="KW-0548">Nucleotidyltransferase</keyword>
<dbReference type="InterPro" id="IPR003929">
    <property type="entry name" value="K_chnl_BK_asu"/>
</dbReference>
<proteinExistence type="predicted"/>
<evidence type="ECO:0000256" key="4">
    <source>
        <dbReference type="ARBA" id="ARBA00022679"/>
    </source>
</evidence>
<gene>
    <name evidence="20" type="primary">KCNT1</name>
    <name evidence="20" type="ORF">AWC38_SpisGene5478</name>
</gene>
<dbReference type="GO" id="GO:0016787">
    <property type="term" value="F:hydrolase activity"/>
    <property type="evidence" value="ECO:0007669"/>
    <property type="project" value="UniProtKB-KW"/>
</dbReference>
<evidence type="ECO:0000256" key="12">
    <source>
        <dbReference type="ARBA" id="ARBA00022958"/>
    </source>
</evidence>
<keyword evidence="7" id="KW-0540">Nuclease</keyword>
<keyword evidence="9" id="KW-0378">Hydrolase</keyword>
<keyword evidence="16 20" id="KW-0407">Ion channel</keyword>
<dbReference type="Pfam" id="PF17917">
    <property type="entry name" value="RT_RNaseH"/>
    <property type="match status" value="1"/>
</dbReference>
<accession>A0A2B4SMI8</accession>
<evidence type="ECO:0000256" key="2">
    <source>
        <dbReference type="ARBA" id="ARBA00022448"/>
    </source>
</evidence>
<dbReference type="GO" id="GO:0004519">
    <property type="term" value="F:endonuclease activity"/>
    <property type="evidence" value="ECO:0007669"/>
    <property type="project" value="UniProtKB-KW"/>
</dbReference>
<evidence type="ECO:0000256" key="14">
    <source>
        <dbReference type="ARBA" id="ARBA00023065"/>
    </source>
</evidence>
<feature type="compositionally biased region" description="Polar residues" evidence="17">
    <location>
        <begin position="1355"/>
        <end position="1368"/>
    </location>
</feature>
<comment type="subcellular location">
    <subcellularLocation>
        <location evidence="1">Membrane</location>
        <topology evidence="1">Multi-pass membrane protein</topology>
    </subcellularLocation>
</comment>
<sequence>MADSGARINILDEKEYRRLPNRLNLEPSNVKIYGYQSKAPFRVLGKFTTALESETKKLSDRLYVIIGSGGSLLSWRASQGLNLLQTVQQIRGQLSKARTNAPENLIEEYDDLFHGLGKLKNYQIKLHIDENVPPVGQPHRRVSFHVGKQLEEQLQHHEELGVIEHIEGPTPWVSPIVVAPKPKSPGKVCVCVDMRQANKVIRREHHVTPTIKEMIGDLNGVKVFTNLDLNQGYNQLELALESRYITTFGIDCAKNISDDILVFGKSHEEHDQNLRAVFQHLREKGLTLNKSKGEYSKDKLEFFGYVFSKDSIASDPKKVEEVVNLSTPSTASEVRSLLGMTNYCSRFIPDYATKTEPLRKLTHKDQPWCWTTEHDWAVNQLREALSSTPVTAYFDPEKETEISLDASPVGLAAILSQVDQKTEERHVVTYASRSLTATEQRYSQTEREALAVVWACEDLHLYVYGKPITVYTDHKPLVTIYDNPSSKPSARIERWALRLQPYQITVKYSRGETNPADYLSRHPAKNAAQTTHQQKIAEEYINYLATTSTPKALKTQDIEAATQADATLQGIAEAIMKGNWHLVVKRPGVNLTEFRLLERVKDELAVSASGNLILHGTRIVIPKSLQEHVVNLAHEGHQGLVKTKSLLHEKVWFWNIDKLVESKLDKLFSEFGVPDVVKSNNGPPFNCKEFASFADDLGFKHQKVTPKWARTNGEVKRFVCTVKKVIKTAKLECKNPKQELNRLLRNYRATPHSTTRVAPATALFGRPMKMKLPELTTPRSAKAKIKKHADNKRYVKPSTIKEGDTVFVKRDDSKKKSDTPYDPRPHIIVGKKGSMVTAQDDDGVQVTRNSSFFKNVPVAAEENATTETGKDLVDVTPDVTPEAADAPMQADVPPSRCYPLRVRTRPVKLDDYWCMFRQNQQITCSSGCPDNRTANPEWACPVYPGEKYWWSLLWVDRPPLIWILQTIIAVYSMLEAILLSYLTFKGGSVIGQIVNSHLIAEVLLGMPFLISLEQLAFLLVSRQKEGGTFNRMLAGSEKHVVLCATILRPTMLIDFLNEFYADASLQDSHVVLLCPSELDSTLRILLQVPLWSQRVTYLKGSALIDEDLIRARVEDAGGCFILTDRYAVDREAADKHTILRTWAIQDFAPHTPLYVQILKPENKFHVSFAEHVVCEDEVKHALLASNCVCPGISTFFTLLLHTLHEQSGSEDWHEIYGKCAGNEIYDIRLEDSKIFKPYAQKSFTHAAFHAHKKYGVTLFAVHSSGKGSRILLNPGPTHTMSKEDRCFYIAISSEEDTAFKAYKEPKNSVGLFKGSFRHKNYSFITASSVALELNTDSFEAVGLKYLDEAPVNGVGHTSSGDQVTSSASVKLEEGTSPTKPSRGIKEVVFDIADSRRSSNSEYVFNETDSEDEGREEQEFSLLDDTSRIPSYVAGVPPCSLYIGRTPIRCHLLKTPKKACCLGLRNEACLDRDLNDSARLHQRQKGAIIVASPVAEAGLYNFILPLRAYQRPKCTLKPIVLLLKEEPSEDFLMAVCHFPMLYYILGNINSLDDLLKAGCLHADSIVVVGHRSDGQMYDEEHMADASTIVEVQSIYSLTEVKKNLRVLENFLCITEISKKVGKSTTSGETDSFFGRCFPRATLIVELTHASNMRFMKFNADVTLPYGLQSESQGSFKRQSFRESVKAFVKDYMIYLVRLLLGCEQSPGSGYLSSLKITEDNIWIETYGRLFQRLCSTTFAIPIGLYRSHIQELKITEDNIWIETYGRLFQRLCSTTFAIPIGLYRSHIQEEESIDAFPRMRKKETRDISDIIENRMKVLNITGTPDMTQRSGNSYVVVNPNPEFRLQIGDIIYLIRPCNTSMSDAEEEPTDPDRADDIPSTSL</sequence>
<dbReference type="InterPro" id="IPR041373">
    <property type="entry name" value="RT_RNaseH"/>
</dbReference>
<keyword evidence="8" id="KW-0255">Endonuclease</keyword>
<dbReference type="GO" id="GO:0005886">
    <property type="term" value="C:plasma membrane"/>
    <property type="evidence" value="ECO:0007669"/>
    <property type="project" value="TreeGrafter"/>
</dbReference>
<dbReference type="Gene3D" id="3.10.20.370">
    <property type="match status" value="1"/>
</dbReference>
<keyword evidence="14" id="KW-0406">Ion transport</keyword>
<keyword evidence="5" id="KW-0812">Transmembrane</keyword>
<evidence type="ECO:0000256" key="9">
    <source>
        <dbReference type="ARBA" id="ARBA00022801"/>
    </source>
</evidence>
<keyword evidence="21" id="KW-1185">Reference proteome</keyword>
<keyword evidence="2" id="KW-0813">Transport</keyword>
<keyword evidence="3" id="KW-0633">Potassium transport</keyword>
<dbReference type="GO" id="GO:0003964">
    <property type="term" value="F:RNA-directed DNA polymerase activity"/>
    <property type="evidence" value="ECO:0007669"/>
    <property type="project" value="UniProtKB-KW"/>
</dbReference>
<dbReference type="EMBL" id="LSMT01000061">
    <property type="protein sequence ID" value="PFX29727.1"/>
    <property type="molecule type" value="Genomic_DNA"/>
</dbReference>
<dbReference type="InterPro" id="IPR036397">
    <property type="entry name" value="RNaseH_sf"/>
</dbReference>
<dbReference type="FunFam" id="3.30.70.270:FF:000026">
    <property type="entry name" value="Transposon Ty3-G Gag-Pol polyprotein"/>
    <property type="match status" value="1"/>
</dbReference>
<evidence type="ECO:0000256" key="10">
    <source>
        <dbReference type="ARBA" id="ARBA00022826"/>
    </source>
</evidence>
<evidence type="ECO:0000256" key="15">
    <source>
        <dbReference type="ARBA" id="ARBA00023136"/>
    </source>
</evidence>
<dbReference type="GO" id="GO:0005228">
    <property type="term" value="F:intracellular sodium-activated potassium channel activity"/>
    <property type="evidence" value="ECO:0007669"/>
    <property type="project" value="TreeGrafter"/>
</dbReference>
<feature type="region of interest" description="Disordered" evidence="17">
    <location>
        <begin position="1860"/>
        <end position="1881"/>
    </location>
</feature>
<dbReference type="Gene3D" id="3.30.70.270">
    <property type="match status" value="3"/>
</dbReference>
<keyword evidence="4" id="KW-0808">Transferase</keyword>
<protein>
    <submittedName>
        <fullName evidence="20">Potassium channel subfamily T member 1</fullName>
    </submittedName>
</protein>
<keyword evidence="15" id="KW-0472">Membrane</keyword>
<dbReference type="PANTHER" id="PTHR10027">
    <property type="entry name" value="CALCIUM-ACTIVATED POTASSIUM CHANNEL ALPHA CHAIN"/>
    <property type="match status" value="1"/>
</dbReference>
<dbReference type="Gene3D" id="3.10.10.10">
    <property type="entry name" value="HIV Type 1 Reverse Transcriptase, subunit A, domain 1"/>
    <property type="match status" value="1"/>
</dbReference>
<evidence type="ECO:0000256" key="13">
    <source>
        <dbReference type="ARBA" id="ARBA00022989"/>
    </source>
</evidence>
<evidence type="ECO:0000313" key="20">
    <source>
        <dbReference type="EMBL" id="PFX29727.1"/>
    </source>
</evidence>
<evidence type="ECO:0000256" key="17">
    <source>
        <dbReference type="SAM" id="MobiDB-lite"/>
    </source>
</evidence>
<dbReference type="PANTHER" id="PTHR10027:SF10">
    <property type="entry name" value="SLOWPOKE 2, ISOFORM D"/>
    <property type="match status" value="1"/>
</dbReference>
<keyword evidence="12" id="KW-0630">Potassium</keyword>
<evidence type="ECO:0000256" key="6">
    <source>
        <dbReference type="ARBA" id="ARBA00022695"/>
    </source>
</evidence>
<keyword evidence="13" id="KW-1133">Transmembrane helix</keyword>
<dbReference type="Pfam" id="PF03493">
    <property type="entry name" value="BK_channel_a"/>
    <property type="match status" value="1"/>
</dbReference>
<dbReference type="InterPro" id="IPR043502">
    <property type="entry name" value="DNA/RNA_pol_sf"/>
</dbReference>
<dbReference type="STRING" id="50429.A0A2B4SMI8"/>
<evidence type="ECO:0000256" key="7">
    <source>
        <dbReference type="ARBA" id="ARBA00022722"/>
    </source>
</evidence>
<feature type="region of interest" description="Disordered" evidence="17">
    <location>
        <begin position="1355"/>
        <end position="1380"/>
    </location>
</feature>
<evidence type="ECO:0000256" key="8">
    <source>
        <dbReference type="ARBA" id="ARBA00022759"/>
    </source>
</evidence>
<dbReference type="GO" id="GO:0015271">
    <property type="term" value="F:outward rectifier potassium channel activity"/>
    <property type="evidence" value="ECO:0007669"/>
    <property type="project" value="TreeGrafter"/>
</dbReference>
<dbReference type="Pfam" id="PF22614">
    <property type="entry name" value="Slo-like_RCK"/>
    <property type="match status" value="2"/>
</dbReference>
<feature type="domain" description="Integrase catalytic" evidence="18">
    <location>
        <begin position="659"/>
        <end position="767"/>
    </location>
</feature>
<dbReference type="PROSITE" id="PS51201">
    <property type="entry name" value="RCK_N"/>
    <property type="match status" value="1"/>
</dbReference>
<dbReference type="InterPro" id="IPR043128">
    <property type="entry name" value="Rev_trsase/Diguanyl_cyclase"/>
</dbReference>
<dbReference type="SUPFAM" id="SSF53098">
    <property type="entry name" value="Ribonuclease H-like"/>
    <property type="match status" value="1"/>
</dbReference>
<dbReference type="GO" id="GO:0003676">
    <property type="term" value="F:nucleic acid binding"/>
    <property type="evidence" value="ECO:0007669"/>
    <property type="project" value="InterPro"/>
</dbReference>
<reference evidence="21" key="1">
    <citation type="journal article" date="2017" name="bioRxiv">
        <title>Comparative analysis of the genomes of Stylophora pistillata and Acropora digitifera provides evidence for extensive differences between species of corals.</title>
        <authorList>
            <person name="Voolstra C.R."/>
            <person name="Li Y."/>
            <person name="Liew Y.J."/>
            <person name="Baumgarten S."/>
            <person name="Zoccola D."/>
            <person name="Flot J.-F."/>
            <person name="Tambutte S."/>
            <person name="Allemand D."/>
            <person name="Aranda M."/>
        </authorList>
    </citation>
    <scope>NUCLEOTIDE SEQUENCE [LARGE SCALE GENOMIC DNA]</scope>
</reference>